<evidence type="ECO:0000256" key="2">
    <source>
        <dbReference type="ARBA" id="ARBA00022490"/>
    </source>
</evidence>
<evidence type="ECO:0000256" key="8">
    <source>
        <dbReference type="ARBA" id="ARBA00040505"/>
    </source>
</evidence>
<comment type="subcellular location">
    <subcellularLocation>
        <location evidence="1">Cytoplasm</location>
    </subcellularLocation>
</comment>
<evidence type="ECO:0000256" key="5">
    <source>
        <dbReference type="ARBA" id="ARBA00036820"/>
    </source>
</evidence>
<dbReference type="GO" id="GO:0047992">
    <property type="term" value="F:hydroxylysine kinase activity"/>
    <property type="evidence" value="ECO:0007669"/>
    <property type="project" value="UniProtKB-EC"/>
</dbReference>
<dbReference type="EC" id="2.7.1.81" evidence="7"/>
<feature type="domain" description="Aminoglycoside phosphotransferase" evidence="9">
    <location>
        <begin position="56"/>
        <end position="274"/>
    </location>
</feature>
<dbReference type="Gene3D" id="3.90.1200.10">
    <property type="match status" value="1"/>
</dbReference>
<reference evidence="10 11" key="1">
    <citation type="submission" date="2019-03" db="EMBL/GenBank/DDBJ databases">
        <title>Ruegeria lutea sp. nov., a novel strain, isolated from marine sediment, the Masan Bay, South Korea.</title>
        <authorList>
            <person name="Kim J."/>
            <person name="Kim D.-Y."/>
            <person name="Lee S.-S."/>
        </authorList>
    </citation>
    <scope>NUCLEOTIDE SEQUENCE [LARGE SCALE GENOMIC DNA]</scope>
    <source>
        <strain evidence="10 11">318-1</strain>
    </source>
</reference>
<organism evidence="10 11">
    <name type="scientific">Antarcticimicrobium luteum</name>
    <dbReference type="NCBI Taxonomy" id="2547397"/>
    <lineage>
        <taxon>Bacteria</taxon>
        <taxon>Pseudomonadati</taxon>
        <taxon>Pseudomonadota</taxon>
        <taxon>Alphaproteobacteria</taxon>
        <taxon>Rhodobacterales</taxon>
        <taxon>Paracoccaceae</taxon>
        <taxon>Antarcticimicrobium</taxon>
    </lineage>
</organism>
<evidence type="ECO:0000313" key="10">
    <source>
        <dbReference type="EMBL" id="TDK50145.1"/>
    </source>
</evidence>
<dbReference type="Proteomes" id="UP000295301">
    <property type="component" value="Unassembled WGS sequence"/>
</dbReference>
<dbReference type="Pfam" id="PF01636">
    <property type="entry name" value="APH"/>
    <property type="match status" value="1"/>
</dbReference>
<dbReference type="PANTHER" id="PTHR21064:SF1">
    <property type="entry name" value="HYDROXYLYSINE KINASE"/>
    <property type="match status" value="1"/>
</dbReference>
<comment type="catalytic activity">
    <reaction evidence="5">
        <text>(5R)-5-hydroxy-L-lysine + GTP = (5R)-5-phosphooxy-L-lysine + GDP + H(+)</text>
        <dbReference type="Rhea" id="RHEA:19049"/>
        <dbReference type="ChEBI" id="CHEBI:15378"/>
        <dbReference type="ChEBI" id="CHEBI:37565"/>
        <dbReference type="ChEBI" id="CHEBI:57882"/>
        <dbReference type="ChEBI" id="CHEBI:58189"/>
        <dbReference type="ChEBI" id="CHEBI:58357"/>
        <dbReference type="EC" id="2.7.1.81"/>
    </reaction>
</comment>
<dbReference type="InterPro" id="IPR002575">
    <property type="entry name" value="Aminoglycoside_PTrfase"/>
</dbReference>
<gene>
    <name evidence="10" type="ORF">E1832_06980</name>
</gene>
<keyword evidence="2" id="KW-0963">Cytoplasm</keyword>
<dbReference type="InterPro" id="IPR050249">
    <property type="entry name" value="Pseudomonas-type_ThrB"/>
</dbReference>
<name>A0A4R5VDD3_9RHOB</name>
<evidence type="ECO:0000256" key="6">
    <source>
        <dbReference type="ARBA" id="ARBA00037368"/>
    </source>
</evidence>
<dbReference type="OrthoDB" id="156345at2"/>
<proteinExistence type="predicted"/>
<keyword evidence="4" id="KW-0418">Kinase</keyword>
<dbReference type="PANTHER" id="PTHR21064">
    <property type="entry name" value="AMINOGLYCOSIDE PHOSPHOTRANSFERASE DOMAIN-CONTAINING PROTEIN-RELATED"/>
    <property type="match status" value="1"/>
</dbReference>
<evidence type="ECO:0000256" key="1">
    <source>
        <dbReference type="ARBA" id="ARBA00004496"/>
    </source>
</evidence>
<evidence type="ECO:0000259" key="9">
    <source>
        <dbReference type="Pfam" id="PF01636"/>
    </source>
</evidence>
<dbReference type="EMBL" id="SMUV01000058">
    <property type="protein sequence ID" value="TDK50145.1"/>
    <property type="molecule type" value="Genomic_DNA"/>
</dbReference>
<dbReference type="SUPFAM" id="SSF56112">
    <property type="entry name" value="Protein kinase-like (PK-like)"/>
    <property type="match status" value="1"/>
</dbReference>
<keyword evidence="11" id="KW-1185">Reference proteome</keyword>
<keyword evidence="3" id="KW-0808">Transferase</keyword>
<sequence>MSDAESPSLSVLERDPILAGLLASKPPRMTPSEAVGVLAGRYGIDATVCEVACERDQNFHVVASDRREYVLKISNPEEPRITTDFQTQGILWIERADPGIPVPKLVPTREGHYQTVVTLADGRQSMVRVLTWLQGTPLYKVAINPAIEEAIGTVLARIGRALRDFTHEGARQDLLWDIRHASRLKPLLYALPTDALGIAVRDELERFEVKTRPKLEALRHQVVHNDLNHHNLMVDPGETARITGVIDFGDMVETCLAVDVAVAASYLADHPEDALGSVARMIAAYHRVTPLQRAEIEVMRDLIVARLVTSITITEWRARRYPENATYILRNNGPAKLAMSRFAALDRNHVTGRLLRACEME</sequence>
<comment type="caution">
    <text evidence="10">The sequence shown here is derived from an EMBL/GenBank/DDBJ whole genome shotgun (WGS) entry which is preliminary data.</text>
</comment>
<evidence type="ECO:0000256" key="3">
    <source>
        <dbReference type="ARBA" id="ARBA00022679"/>
    </source>
</evidence>
<dbReference type="InterPro" id="IPR011009">
    <property type="entry name" value="Kinase-like_dom_sf"/>
</dbReference>
<dbReference type="GO" id="GO:0005737">
    <property type="term" value="C:cytoplasm"/>
    <property type="evidence" value="ECO:0007669"/>
    <property type="project" value="UniProtKB-SubCell"/>
</dbReference>
<dbReference type="AlphaFoldDB" id="A0A4R5VDD3"/>
<protein>
    <recommendedName>
        <fullName evidence="8">Hydroxylysine kinase</fullName>
        <ecNumber evidence="7">2.7.1.81</ecNumber>
    </recommendedName>
</protein>
<evidence type="ECO:0000256" key="7">
    <source>
        <dbReference type="ARBA" id="ARBA00038873"/>
    </source>
</evidence>
<comment type="function">
    <text evidence="6">Catalyzes the GTP-dependent phosphorylation of 5-hydroxy-L-lysine.</text>
</comment>
<evidence type="ECO:0000313" key="11">
    <source>
        <dbReference type="Proteomes" id="UP000295301"/>
    </source>
</evidence>
<evidence type="ECO:0000256" key="4">
    <source>
        <dbReference type="ARBA" id="ARBA00022777"/>
    </source>
</evidence>
<accession>A0A4R5VDD3</accession>